<proteinExistence type="inferred from homology"/>
<comment type="subcellular location">
    <subcellularLocation>
        <location evidence="1">Mitochondrion</location>
    </subcellularLocation>
</comment>
<accession>A0A7R9B207</accession>
<evidence type="ECO:0000256" key="2">
    <source>
        <dbReference type="ARBA" id="ARBA00022946"/>
    </source>
</evidence>
<evidence type="ECO:0000256" key="3">
    <source>
        <dbReference type="ARBA" id="ARBA00022980"/>
    </source>
</evidence>
<organism evidence="9">
    <name type="scientific">Timema shepardi</name>
    <name type="common">Walking stick</name>
    <dbReference type="NCBI Taxonomy" id="629360"/>
    <lineage>
        <taxon>Eukaryota</taxon>
        <taxon>Metazoa</taxon>
        <taxon>Ecdysozoa</taxon>
        <taxon>Arthropoda</taxon>
        <taxon>Hexapoda</taxon>
        <taxon>Insecta</taxon>
        <taxon>Pterygota</taxon>
        <taxon>Neoptera</taxon>
        <taxon>Polyneoptera</taxon>
        <taxon>Phasmatodea</taxon>
        <taxon>Timematodea</taxon>
        <taxon>Timematoidea</taxon>
        <taxon>Timematidae</taxon>
        <taxon>Timema</taxon>
    </lineage>
</organism>
<dbReference type="GO" id="GO:0006412">
    <property type="term" value="P:translation"/>
    <property type="evidence" value="ECO:0007669"/>
    <property type="project" value="InterPro"/>
</dbReference>
<dbReference type="EMBL" id="OC004386">
    <property type="protein sequence ID" value="CAD7264418.1"/>
    <property type="molecule type" value="Genomic_DNA"/>
</dbReference>
<reference evidence="9" key="1">
    <citation type="submission" date="2020-11" db="EMBL/GenBank/DDBJ databases">
        <authorList>
            <person name="Tran Van P."/>
        </authorList>
    </citation>
    <scope>NUCLEOTIDE SEQUENCE</scope>
</reference>
<gene>
    <name evidence="9" type="ORF">TSIB3V08_LOCUS8469</name>
</gene>
<keyword evidence="5" id="KW-0687">Ribonucleoprotein</keyword>
<dbReference type="InterPro" id="IPR010793">
    <property type="entry name" value="Ribosomal_mL37/mL65"/>
</dbReference>
<evidence type="ECO:0000256" key="4">
    <source>
        <dbReference type="ARBA" id="ARBA00023128"/>
    </source>
</evidence>
<evidence type="ECO:0000256" key="5">
    <source>
        <dbReference type="ARBA" id="ARBA00023274"/>
    </source>
</evidence>
<dbReference type="InterPro" id="IPR052482">
    <property type="entry name" value="mtLSU_mL37"/>
</dbReference>
<dbReference type="GO" id="GO:1990904">
    <property type="term" value="C:ribonucleoprotein complex"/>
    <property type="evidence" value="ECO:0007669"/>
    <property type="project" value="UniProtKB-KW"/>
</dbReference>
<comment type="similarity">
    <text evidence="6">Belongs to the mitochondrion-specific ribosomal protein mL37 family.</text>
</comment>
<dbReference type="Pfam" id="PF07147">
    <property type="entry name" value="PDCD9"/>
    <property type="match status" value="1"/>
</dbReference>
<name>A0A7R9B207_TIMSH</name>
<keyword evidence="3" id="KW-0689">Ribosomal protein</keyword>
<evidence type="ECO:0000256" key="6">
    <source>
        <dbReference type="ARBA" id="ARBA00037985"/>
    </source>
</evidence>
<evidence type="ECO:0000256" key="7">
    <source>
        <dbReference type="ARBA" id="ARBA00039442"/>
    </source>
</evidence>
<dbReference type="GO" id="GO:0005840">
    <property type="term" value="C:ribosome"/>
    <property type="evidence" value="ECO:0007669"/>
    <property type="project" value="UniProtKB-KW"/>
</dbReference>
<keyword evidence="2" id="KW-0809">Transit peptide</keyword>
<evidence type="ECO:0000256" key="8">
    <source>
        <dbReference type="ARBA" id="ARBA00041617"/>
    </source>
</evidence>
<dbReference type="AlphaFoldDB" id="A0A7R9B207"/>
<sequence>MRVTQTLWRQHIGWTFKQHWKVQRHRVPLATGADLVLSQMNIPVVPAEDIVAAPCPMRIFFITHNCTNNTCLSKVFSVQLCSSTKLITTEMVDVWVDSILIFIVFITKKELKFVGLADRPLPWDECHPLYHKQECHMYGNHSVLLKGLDQAKVLTNTVELEQGLPAALPRVTASARHHHLVNNLILSSLALDAEQKKLPKLKDPERPAFNFPRVYGITDIRSTRLLTYRLIQLCASISGSPRPVVNHTPVKVTMDRGGSLVQLGIRADQLLVAKTPLSPLVDQYSTSGMELPGLGQAHFTVSLETDHFYQDIDIYPTGNWAPHTLVLHGNQSEVYNLYETPVTEQQWLGRSLVGSFIVAAAYARAQFGAGVEDLPHPVCVQCCHTDGRLFHFVILQLNTLGVGTELRNILWSQPRVALFDTCGYKNGQPELTGYNGDVLDTLLSLYTHSITS</sequence>
<evidence type="ECO:0000313" key="9">
    <source>
        <dbReference type="EMBL" id="CAD7264418.1"/>
    </source>
</evidence>
<dbReference type="PANTHER" id="PTHR15889">
    <property type="entry name" value="MITOCHONDRIAL RIBOSOMAL PROTEIN L37"/>
    <property type="match status" value="1"/>
</dbReference>
<dbReference type="GO" id="GO:0005739">
    <property type="term" value="C:mitochondrion"/>
    <property type="evidence" value="ECO:0007669"/>
    <property type="project" value="UniProtKB-SubCell"/>
</dbReference>
<protein>
    <recommendedName>
        <fullName evidence="7">Large ribosomal subunit protein mL37</fullName>
    </recommendedName>
    <alternativeName>
        <fullName evidence="8">39S ribosomal protein L37, mitochondrial</fullName>
    </alternativeName>
</protein>
<evidence type="ECO:0000256" key="1">
    <source>
        <dbReference type="ARBA" id="ARBA00004173"/>
    </source>
</evidence>
<dbReference type="PANTHER" id="PTHR15889:SF2">
    <property type="entry name" value="LARGE RIBOSOMAL SUBUNIT PROTEIN ML37"/>
    <property type="match status" value="1"/>
</dbReference>
<keyword evidence="4" id="KW-0496">Mitochondrion</keyword>
<dbReference type="GO" id="GO:0003735">
    <property type="term" value="F:structural constituent of ribosome"/>
    <property type="evidence" value="ECO:0007669"/>
    <property type="project" value="InterPro"/>
</dbReference>